<proteinExistence type="predicted"/>
<dbReference type="OrthoDB" id="5421738at2759"/>
<organism evidence="1 2">
    <name type="scientific">Hirsutella rhossiliensis</name>
    <dbReference type="NCBI Taxonomy" id="111463"/>
    <lineage>
        <taxon>Eukaryota</taxon>
        <taxon>Fungi</taxon>
        <taxon>Dikarya</taxon>
        <taxon>Ascomycota</taxon>
        <taxon>Pezizomycotina</taxon>
        <taxon>Sordariomycetes</taxon>
        <taxon>Hypocreomycetidae</taxon>
        <taxon>Hypocreales</taxon>
        <taxon>Ophiocordycipitaceae</taxon>
        <taxon>Hirsutella</taxon>
    </lineage>
</organism>
<accession>A0A9P8SLN4</accession>
<protein>
    <submittedName>
        <fullName evidence="1">Uncharacterized protein</fullName>
    </submittedName>
</protein>
<gene>
    <name evidence="1" type="ORF">HRG_04006</name>
</gene>
<dbReference type="RefSeq" id="XP_044723503.1">
    <property type="nucleotide sequence ID" value="XM_044862477.1"/>
</dbReference>
<sequence length="320" mass="35728">MSPGDGQSNVDDKPVVPPLPWNVDLTLYELETIARLSSAIADTACVVKNTSRGRDTPLSIDIDIPDFQYYWTACGLFERNLVTIGYVQSWIAAIDERRRKLKAIMTALLRTILTDRQLSDIEINIAPGTEPAVNLIKEKIVSGTIPSLEEIMSAMRSQGGEARQWRDFLDHLGSGHQPSTVGDLGRLVYVFKAVKPALEHEHTVAAPNGNIRDAPGRTLIIQVDDIIEWRIFDRAKSFLEHYATQKPNYAEKALIVGLFPIHKIFVAGSSRSDLYHKDPGPQLCLNSEGAMIGPLDVIGMTYGIHMKEVLQRLRRREGFQ</sequence>
<evidence type="ECO:0000313" key="2">
    <source>
        <dbReference type="Proteomes" id="UP000824596"/>
    </source>
</evidence>
<dbReference type="GeneID" id="68353135"/>
<dbReference type="AlphaFoldDB" id="A0A9P8SLN4"/>
<dbReference type="Proteomes" id="UP000824596">
    <property type="component" value="Unassembled WGS sequence"/>
</dbReference>
<evidence type="ECO:0000313" key="1">
    <source>
        <dbReference type="EMBL" id="KAH0965990.1"/>
    </source>
</evidence>
<keyword evidence="2" id="KW-1185">Reference proteome</keyword>
<dbReference type="EMBL" id="JAIZPD010000003">
    <property type="protein sequence ID" value="KAH0965990.1"/>
    <property type="molecule type" value="Genomic_DNA"/>
</dbReference>
<name>A0A9P8SLN4_9HYPO</name>
<reference evidence="1" key="1">
    <citation type="submission" date="2021-09" db="EMBL/GenBank/DDBJ databases">
        <title>A high-quality genome of the endoparasitic fungus Hirsutella rhossiliensis with a comparison of Hirsutella genomes reveals transposable elements contributing to genome size variation.</title>
        <authorList>
            <person name="Lin R."/>
            <person name="Jiao Y."/>
            <person name="Sun X."/>
            <person name="Ling J."/>
            <person name="Xie B."/>
            <person name="Cheng X."/>
        </authorList>
    </citation>
    <scope>NUCLEOTIDE SEQUENCE</scope>
    <source>
        <strain evidence="1">HR02</strain>
    </source>
</reference>
<comment type="caution">
    <text evidence="1">The sequence shown here is derived from an EMBL/GenBank/DDBJ whole genome shotgun (WGS) entry which is preliminary data.</text>
</comment>